<feature type="transmembrane region" description="Helical" evidence="2">
    <location>
        <begin position="508"/>
        <end position="533"/>
    </location>
</feature>
<evidence type="ECO:0000256" key="1">
    <source>
        <dbReference type="SAM" id="MobiDB-lite"/>
    </source>
</evidence>
<dbReference type="eggNOG" id="ENOG502QUVU">
    <property type="taxonomic scope" value="Eukaryota"/>
</dbReference>
<protein>
    <submittedName>
        <fullName evidence="3">Uncharacterized protein</fullName>
    </submittedName>
</protein>
<accession>A0A088RPA4</accession>
<proteinExistence type="predicted"/>
<evidence type="ECO:0000313" key="4">
    <source>
        <dbReference type="Proteomes" id="UP000063063"/>
    </source>
</evidence>
<dbReference type="Proteomes" id="UP000063063">
    <property type="component" value="Chromosome 20"/>
</dbReference>
<feature type="compositionally biased region" description="Low complexity" evidence="1">
    <location>
        <begin position="79"/>
        <end position="94"/>
    </location>
</feature>
<feature type="region of interest" description="Disordered" evidence="1">
    <location>
        <begin position="75"/>
        <end position="94"/>
    </location>
</feature>
<dbReference type="GeneID" id="22574487"/>
<dbReference type="EMBL" id="CP009389">
    <property type="protein sequence ID" value="AIN97773.1"/>
    <property type="molecule type" value="Genomic_DNA"/>
</dbReference>
<sequence>MLPATDSARLGMIQAAVETATAGRNTNRSFYAQSEVAGRRVSRVTSLDDRGAGAVPCPDASASTSTQRTNDVAIAASSAPDEQQSQAQLQSPQEGWEPPIEEMVNNAVIHLDKPIEHIPVISPPELKLIGRCVTFIGDTTINGESSSFFYKGLVGTINKETVMLIHVYRYTEEDFQLHKLEHRQTLEIHENLKSSAPESAVTSMNNDLCDFSNGNLGGTAREETEANHHNNNLDCVRNTIDADNIQNSNGNDLEFGNEGLSVTEHQEMLNLLNELGETHAEVATRVRNRMREQMGTMGPIPYVTFSRSHIHHVEFGVDPKSSFYSIFQDPMKEHFDMQCLRMFVRRYIIHTSQGNNPRQVPLRAFITSRCNCPDLNDNLLVSVTREELAHLIKIDRDVRRIKKKKEQIRRNALRAYRAPNGLFRLTGILFLTHMPQQTFTIAAMELLMTLVMLLYTIITVVTAESNIIAPYFAKVYSYVLATIIISVLAAGCTSLHALRMTLPIRERIYLSVLRVFFALAVIACSTTTMIIAGERAGYERFLRFADSEDVAHRLCNFYSAHRCSGLDIPCTSIRADLRFCDCPTMTYDSYPCETFIITYIQRGLIPIVCIAFILFATFFFDNYLHVRLFHIAHLLQRRL</sequence>
<evidence type="ECO:0000256" key="2">
    <source>
        <dbReference type="SAM" id="Phobius"/>
    </source>
</evidence>
<dbReference type="VEuPathDB" id="TriTrypDB:LPAL13_200033500"/>
<keyword evidence="4" id="KW-1185">Reference proteome</keyword>
<dbReference type="AlphaFoldDB" id="A0A088RPA4"/>
<feature type="transmembrane region" description="Helical" evidence="2">
    <location>
        <begin position="439"/>
        <end position="463"/>
    </location>
</feature>
<feature type="transmembrane region" description="Helical" evidence="2">
    <location>
        <begin position="603"/>
        <end position="620"/>
    </location>
</feature>
<keyword evidence="2" id="KW-0472">Membrane</keyword>
<dbReference type="OrthoDB" id="264567at2759"/>
<organism evidence="3 4">
    <name type="scientific">Leishmania panamensis</name>
    <dbReference type="NCBI Taxonomy" id="5679"/>
    <lineage>
        <taxon>Eukaryota</taxon>
        <taxon>Discoba</taxon>
        <taxon>Euglenozoa</taxon>
        <taxon>Kinetoplastea</taxon>
        <taxon>Metakinetoplastina</taxon>
        <taxon>Trypanosomatida</taxon>
        <taxon>Trypanosomatidae</taxon>
        <taxon>Leishmaniinae</taxon>
        <taxon>Leishmania</taxon>
        <taxon>Leishmania guyanensis species complex</taxon>
    </lineage>
</organism>
<dbReference type="KEGG" id="lpan:LPMP_202770"/>
<dbReference type="RefSeq" id="XP_010698480.1">
    <property type="nucleotide sequence ID" value="XM_010700178.1"/>
</dbReference>
<evidence type="ECO:0000313" key="3">
    <source>
        <dbReference type="EMBL" id="AIN97773.1"/>
    </source>
</evidence>
<keyword evidence="2" id="KW-1133">Transmembrane helix</keyword>
<feature type="transmembrane region" description="Helical" evidence="2">
    <location>
        <begin position="475"/>
        <end position="496"/>
    </location>
</feature>
<name>A0A088RPA4_LEIPA</name>
<gene>
    <name evidence="3" type="ORF">LPMP_202770</name>
</gene>
<reference evidence="3 4" key="1">
    <citation type="journal article" date="2015" name="Sci. Rep.">
        <title>The genome of Leishmania panamensis: insights into genomics of the L. (Viannia) subgenus.</title>
        <authorList>
            <person name="Llanes A."/>
            <person name="Restrepo C.M."/>
            <person name="Vecchio G.D."/>
            <person name="Anguizola F.J."/>
            <person name="Lleonart R."/>
        </authorList>
    </citation>
    <scope>NUCLEOTIDE SEQUENCE [LARGE SCALE GENOMIC DNA]</scope>
    <source>
        <strain evidence="3 4">MHOM/PA/94/PSC-1</strain>
    </source>
</reference>
<feature type="region of interest" description="Disordered" evidence="1">
    <location>
        <begin position="43"/>
        <end position="69"/>
    </location>
</feature>
<dbReference type="VEuPathDB" id="TriTrypDB:LPMP_202770"/>
<keyword evidence="2" id="KW-0812">Transmembrane</keyword>